<dbReference type="GO" id="GO:0004803">
    <property type="term" value="F:transposase activity"/>
    <property type="evidence" value="ECO:0007669"/>
    <property type="project" value="InterPro"/>
</dbReference>
<evidence type="ECO:0000259" key="2">
    <source>
        <dbReference type="Pfam" id="PF13808"/>
    </source>
</evidence>
<dbReference type="EMBL" id="QFWT01000002">
    <property type="protein sequence ID" value="PWI34561.1"/>
    <property type="molecule type" value="Genomic_DNA"/>
</dbReference>
<evidence type="ECO:0000313" key="3">
    <source>
        <dbReference type="EMBL" id="PWI34544.1"/>
    </source>
</evidence>
<organism evidence="3 5">
    <name type="scientific">Vibrio albus</name>
    <dbReference type="NCBI Taxonomy" id="2200953"/>
    <lineage>
        <taxon>Bacteria</taxon>
        <taxon>Pseudomonadati</taxon>
        <taxon>Pseudomonadota</taxon>
        <taxon>Gammaproteobacteria</taxon>
        <taxon>Vibrionales</taxon>
        <taxon>Vibrionaceae</taxon>
        <taxon>Vibrio</taxon>
    </lineage>
</organism>
<comment type="caution">
    <text evidence="3">The sequence shown here is derived from an EMBL/GenBank/DDBJ whole genome shotgun (WGS) entry which is preliminary data.</text>
</comment>
<keyword evidence="5" id="KW-1185">Reference proteome</keyword>
<proteinExistence type="predicted"/>
<dbReference type="EMBL" id="QFWT01000002">
    <property type="protein sequence ID" value="PWI34544.1"/>
    <property type="molecule type" value="Genomic_DNA"/>
</dbReference>
<dbReference type="RefSeq" id="WP_109318880.1">
    <property type="nucleotide sequence ID" value="NZ_QFWT01000002.1"/>
</dbReference>
<dbReference type="PANTHER" id="PTHR30298">
    <property type="entry name" value="H REPEAT-ASSOCIATED PREDICTED TRANSPOSASE"/>
    <property type="match status" value="1"/>
</dbReference>
<protein>
    <submittedName>
        <fullName evidence="3">ISAs1 family transposase</fullName>
    </submittedName>
</protein>
<dbReference type="InterPro" id="IPR032806">
    <property type="entry name" value="YbfD_N"/>
</dbReference>
<dbReference type="PANTHER" id="PTHR30298:SF0">
    <property type="entry name" value="PROTEIN YBFL-RELATED"/>
    <property type="match status" value="1"/>
</dbReference>
<evidence type="ECO:0000313" key="4">
    <source>
        <dbReference type="EMBL" id="PWI34561.1"/>
    </source>
</evidence>
<dbReference type="Proteomes" id="UP000245362">
    <property type="component" value="Unassembled WGS sequence"/>
</dbReference>
<dbReference type="InterPro" id="IPR051698">
    <property type="entry name" value="Transposase_11-like"/>
</dbReference>
<dbReference type="GO" id="GO:0003677">
    <property type="term" value="F:DNA binding"/>
    <property type="evidence" value="ECO:0007669"/>
    <property type="project" value="InterPro"/>
</dbReference>
<sequence length="376" mass="41821">MNGLSLLDHISVIQDPRQAWKVEHTLSDIIFLTIAAVIAGAEGWEDIQDFGEDNLEWLQKYGDFDNGVPVHDTIARVMNLISAKQLQKSFAAWMKDCHEATGGDVVAIDGKTIRGTYDKNKRSGAIHMVSAFSAENQVVLGQVKTAEKSNEITAIPELLKLLELRGCLVSIDAMGCQKDIAQQIVDKSADYLLAVKGNQKKLEEAMGKVFNSSMLNSYEGDKYSIQEKGHGRTETRLALVSHNPSELGDIEFDWPELKTLGVVVSVRQEGNKPAETMTIRHYISSAELSAQELLEKSRAHWSIEVQMHWRLDVGMNEDSCRIQREQAGENLAVFRHIALNLLTEEKTFKAGIKRKQKKANRSNAYLSQVLAGQGAS</sequence>
<dbReference type="AlphaFoldDB" id="A0A2U3BCR7"/>
<dbReference type="NCBIfam" id="NF033564">
    <property type="entry name" value="transpos_ISAs1"/>
    <property type="match status" value="1"/>
</dbReference>
<dbReference type="Pfam" id="PF13808">
    <property type="entry name" value="DDE_Tnp_1_assoc"/>
    <property type="match status" value="1"/>
</dbReference>
<dbReference type="InterPro" id="IPR047647">
    <property type="entry name" value="ISAs1_transpos"/>
</dbReference>
<name>A0A2U3BCR7_9VIBR</name>
<accession>A0A2U3BCR7</accession>
<feature type="domain" description="Transposase IS4-like" evidence="1">
    <location>
        <begin position="102"/>
        <end position="341"/>
    </location>
</feature>
<dbReference type="GO" id="GO:0006313">
    <property type="term" value="P:DNA transposition"/>
    <property type="evidence" value="ECO:0007669"/>
    <property type="project" value="InterPro"/>
</dbReference>
<evidence type="ECO:0000259" key="1">
    <source>
        <dbReference type="Pfam" id="PF01609"/>
    </source>
</evidence>
<evidence type="ECO:0000313" key="5">
    <source>
        <dbReference type="Proteomes" id="UP000245362"/>
    </source>
</evidence>
<feature type="domain" description="H repeat-associated protein N-terminal" evidence="2">
    <location>
        <begin position="7"/>
        <end position="94"/>
    </location>
</feature>
<dbReference type="Pfam" id="PF01609">
    <property type="entry name" value="DDE_Tnp_1"/>
    <property type="match status" value="1"/>
</dbReference>
<dbReference type="InterPro" id="IPR002559">
    <property type="entry name" value="Transposase_11"/>
</dbReference>
<reference evidence="3 5" key="1">
    <citation type="submission" date="2018-05" db="EMBL/GenBank/DDBJ databases">
        <title>Vibrio limimaris sp. nov., isolated from marine sediment.</title>
        <authorList>
            <person name="Li C.-M."/>
        </authorList>
    </citation>
    <scope>NUCLEOTIDE SEQUENCE [LARGE SCALE GENOMIC DNA]</scope>
    <source>
        <strain evidence="3 5">E4404</strain>
    </source>
</reference>
<dbReference type="OrthoDB" id="8001376at2"/>
<gene>
    <name evidence="3" type="ORF">DI392_05400</name>
    <name evidence="4" type="ORF">DI392_05495</name>
</gene>